<evidence type="ECO:0000313" key="3">
    <source>
        <dbReference type="Proteomes" id="UP001165542"/>
    </source>
</evidence>
<dbReference type="RefSeq" id="WP_259036619.1">
    <property type="nucleotide sequence ID" value="NZ_JAJISC010000005.1"/>
</dbReference>
<keyword evidence="3" id="KW-1185">Reference proteome</keyword>
<dbReference type="EMBL" id="JAJISC010000005">
    <property type="protein sequence ID" value="MCS2610120.1"/>
    <property type="molecule type" value="Genomic_DNA"/>
</dbReference>
<dbReference type="CDD" id="cd02440">
    <property type="entry name" value="AdoMet_MTases"/>
    <property type="match status" value="1"/>
</dbReference>
<name>A0ABT2EEX7_9GAMM</name>
<keyword evidence="2" id="KW-0489">Methyltransferase</keyword>
<dbReference type="GO" id="GO:0032259">
    <property type="term" value="P:methylation"/>
    <property type="evidence" value="ECO:0007669"/>
    <property type="project" value="UniProtKB-KW"/>
</dbReference>
<feature type="domain" description="Methyltransferase type 11" evidence="1">
    <location>
        <begin position="65"/>
        <end position="166"/>
    </location>
</feature>
<dbReference type="GO" id="GO:0008168">
    <property type="term" value="F:methyltransferase activity"/>
    <property type="evidence" value="ECO:0007669"/>
    <property type="project" value="UniProtKB-KW"/>
</dbReference>
<proteinExistence type="predicted"/>
<accession>A0ABT2EEX7</accession>
<dbReference type="PANTHER" id="PTHR43591">
    <property type="entry name" value="METHYLTRANSFERASE"/>
    <property type="match status" value="1"/>
</dbReference>
<comment type="caution">
    <text evidence="2">The sequence shown here is derived from an EMBL/GenBank/DDBJ whole genome shotgun (WGS) entry which is preliminary data.</text>
</comment>
<evidence type="ECO:0000259" key="1">
    <source>
        <dbReference type="Pfam" id="PF08241"/>
    </source>
</evidence>
<dbReference type="Gene3D" id="3.40.50.150">
    <property type="entry name" value="Vaccinia Virus protein VP39"/>
    <property type="match status" value="1"/>
</dbReference>
<dbReference type="Pfam" id="PF08241">
    <property type="entry name" value="Methyltransf_11"/>
    <property type="match status" value="1"/>
</dbReference>
<dbReference type="InterPro" id="IPR029063">
    <property type="entry name" value="SAM-dependent_MTases_sf"/>
</dbReference>
<protein>
    <submittedName>
        <fullName evidence="2">Methyltransferase domain-containing protein</fullName>
    </submittedName>
</protein>
<keyword evidence="2" id="KW-0808">Transferase</keyword>
<gene>
    <name evidence="2" type="ORF">LLY24_12420</name>
</gene>
<reference evidence="2" key="1">
    <citation type="submission" date="2021-11" db="EMBL/GenBank/DDBJ databases">
        <title>Halomonas sp., isolated from a coastal aquaculture zone in Dongshan Bay.</title>
        <authorList>
            <person name="Lin W."/>
        </authorList>
    </citation>
    <scope>NUCLEOTIDE SEQUENCE</scope>
    <source>
        <strain evidence="2">Yzlin-01</strain>
    </source>
</reference>
<dbReference type="InterPro" id="IPR013216">
    <property type="entry name" value="Methyltransf_11"/>
</dbReference>
<dbReference type="SUPFAM" id="SSF53335">
    <property type="entry name" value="S-adenosyl-L-methionine-dependent methyltransferases"/>
    <property type="match status" value="1"/>
</dbReference>
<dbReference type="Proteomes" id="UP001165542">
    <property type="component" value="Unassembled WGS sequence"/>
</dbReference>
<organism evidence="2 3">
    <name type="scientific">Halomonas dongshanensis</name>
    <dbReference type="NCBI Taxonomy" id="2890835"/>
    <lineage>
        <taxon>Bacteria</taxon>
        <taxon>Pseudomonadati</taxon>
        <taxon>Pseudomonadota</taxon>
        <taxon>Gammaproteobacteria</taxon>
        <taxon>Oceanospirillales</taxon>
        <taxon>Halomonadaceae</taxon>
        <taxon>Halomonas</taxon>
    </lineage>
</organism>
<sequence length="282" mass="29802">MASASYHRYFGLADVEPLCQRIAKRHPGGASLFDLAPLDQLHIGGLGASQRLIARLDPTTHPRLLDIGSGLGGLARVASLAGFAVVALDITASFSCLSARLNALMVAPSAAFTPPQAVTGSALALPFAANTFDAAVFQHSLLNVPDGQVALTECRRVLHPGGRLVLHEVVEGPHPETLRFPVPWSLDGQGSHLLTQETLEKLLTTSGFTLQRSSDLTPEALAWRRHQVQKEAQAAQGTGVVNKVEKLSPALVFGPCFADMGANLVANLQNGAIKVVEMELGC</sequence>
<evidence type="ECO:0000313" key="2">
    <source>
        <dbReference type="EMBL" id="MCS2610120.1"/>
    </source>
</evidence>